<sequence length="114" mass="13627">MKKLYVFLLFLCFSILVFIGCNNLDSKISIEESTTQKTISNNKVNEEIEKLKEEISRLNEELKRKEVSIKCLMEQKDYYKQSIDFMLEKLSEDELKEIMEKDQLIKVKSKFKIF</sequence>
<accession>A0A1M5WHU6</accession>
<reference evidence="3" key="1">
    <citation type="submission" date="2016-11" db="EMBL/GenBank/DDBJ databases">
        <authorList>
            <person name="Varghese N."/>
            <person name="Submissions S."/>
        </authorList>
    </citation>
    <scope>NUCLEOTIDE SEQUENCE [LARGE SCALE GENOMIC DNA]</scope>
    <source>
        <strain evidence="3">DSM 13643</strain>
    </source>
</reference>
<dbReference type="OrthoDB" id="2588230at2"/>
<evidence type="ECO:0000313" key="3">
    <source>
        <dbReference type="Proteomes" id="UP000183967"/>
    </source>
</evidence>
<feature type="coiled-coil region" evidence="1">
    <location>
        <begin position="41"/>
        <end position="75"/>
    </location>
</feature>
<evidence type="ECO:0000313" key="2">
    <source>
        <dbReference type="EMBL" id="SHH86774.1"/>
    </source>
</evidence>
<dbReference type="AlphaFoldDB" id="A0A1M5WHU6"/>
<dbReference type="EMBL" id="FQXO01000109">
    <property type="protein sequence ID" value="SHH86774.1"/>
    <property type="molecule type" value="Genomic_DNA"/>
</dbReference>
<protein>
    <submittedName>
        <fullName evidence="2">Uncharacterized protein</fullName>
    </submittedName>
</protein>
<evidence type="ECO:0000256" key="1">
    <source>
        <dbReference type="SAM" id="Coils"/>
    </source>
</evidence>
<name>A0A1M5WHU6_9FIRM</name>
<gene>
    <name evidence="2" type="ORF">SAMN02745135_02474</name>
</gene>
<dbReference type="PROSITE" id="PS51257">
    <property type="entry name" value="PROKAR_LIPOPROTEIN"/>
    <property type="match status" value="1"/>
</dbReference>
<proteinExistence type="predicted"/>
<organism evidence="2 3">
    <name type="scientific">Caloranaerobacter azorensis DSM 13643</name>
    <dbReference type="NCBI Taxonomy" id="1121264"/>
    <lineage>
        <taxon>Bacteria</taxon>
        <taxon>Bacillati</taxon>
        <taxon>Bacillota</taxon>
        <taxon>Tissierellia</taxon>
        <taxon>Tissierellales</taxon>
        <taxon>Thermohalobacteraceae</taxon>
        <taxon>Caloranaerobacter</taxon>
    </lineage>
</organism>
<keyword evidence="1" id="KW-0175">Coiled coil</keyword>
<keyword evidence="3" id="KW-1185">Reference proteome</keyword>
<dbReference type="Proteomes" id="UP000183967">
    <property type="component" value="Unassembled WGS sequence"/>
</dbReference>
<dbReference type="RefSeq" id="WP_073197988.1">
    <property type="nucleotide sequence ID" value="NZ_FQXO01000109.1"/>
</dbReference>